<protein>
    <submittedName>
        <fullName evidence="2 3">Uncharacterized protein</fullName>
    </submittedName>
</protein>
<gene>
    <name evidence="2" type="ORF">PHYPA_010561</name>
</gene>
<dbReference type="Gramene" id="Pp3c7_19119V3.1">
    <property type="protein sequence ID" value="PAC:32925146.CDS.1"/>
    <property type="gene ID" value="Pp3c7_19119"/>
</dbReference>
<sequence>MPLPPPPPKPEVVDDPATPRTSQPPPQPEEGAVAPPMSQPPPQVAGIPIAVAVAASGSYDLLFTMSMLPNPPECLCIPPWSVHALNRVRIMPRITMLPKIEGITIKAVGTPSTAIALTALPAAAVVQLHTKRNCNCIYWLKPNCKISSSSRVLVSMRNFEALHNTQRYIESISSASRKQYTFRSELASQHRGC</sequence>
<feature type="region of interest" description="Disordered" evidence="1">
    <location>
        <begin position="1"/>
        <end position="40"/>
    </location>
</feature>
<organism evidence="2">
    <name type="scientific">Physcomitrium patens</name>
    <name type="common">Spreading-leaved earth moss</name>
    <name type="synonym">Physcomitrella patens</name>
    <dbReference type="NCBI Taxonomy" id="3218"/>
    <lineage>
        <taxon>Eukaryota</taxon>
        <taxon>Viridiplantae</taxon>
        <taxon>Streptophyta</taxon>
        <taxon>Embryophyta</taxon>
        <taxon>Bryophyta</taxon>
        <taxon>Bryophytina</taxon>
        <taxon>Bryopsida</taxon>
        <taxon>Funariidae</taxon>
        <taxon>Funariales</taxon>
        <taxon>Funariaceae</taxon>
        <taxon>Physcomitrium</taxon>
    </lineage>
</organism>
<reference evidence="2 4" key="1">
    <citation type="journal article" date="2008" name="Science">
        <title>The Physcomitrella genome reveals evolutionary insights into the conquest of land by plants.</title>
        <authorList>
            <person name="Rensing S."/>
            <person name="Lang D."/>
            <person name="Zimmer A."/>
            <person name="Terry A."/>
            <person name="Salamov A."/>
            <person name="Shapiro H."/>
            <person name="Nishiyama T."/>
            <person name="Perroud P.-F."/>
            <person name="Lindquist E."/>
            <person name="Kamisugi Y."/>
            <person name="Tanahashi T."/>
            <person name="Sakakibara K."/>
            <person name="Fujita T."/>
            <person name="Oishi K."/>
            <person name="Shin-I T."/>
            <person name="Kuroki Y."/>
            <person name="Toyoda A."/>
            <person name="Suzuki Y."/>
            <person name="Hashimoto A."/>
            <person name="Yamaguchi K."/>
            <person name="Sugano A."/>
            <person name="Kohara Y."/>
            <person name="Fujiyama A."/>
            <person name="Anterola A."/>
            <person name="Aoki S."/>
            <person name="Ashton N."/>
            <person name="Barbazuk W.B."/>
            <person name="Barker E."/>
            <person name="Bennetzen J."/>
            <person name="Bezanilla M."/>
            <person name="Blankenship R."/>
            <person name="Cho S.H."/>
            <person name="Dutcher S."/>
            <person name="Estelle M."/>
            <person name="Fawcett J.A."/>
            <person name="Gundlach H."/>
            <person name="Hanada K."/>
            <person name="Heyl A."/>
            <person name="Hicks K.A."/>
            <person name="Hugh J."/>
            <person name="Lohr M."/>
            <person name="Mayer K."/>
            <person name="Melkozernov A."/>
            <person name="Murata T."/>
            <person name="Nelson D."/>
            <person name="Pils B."/>
            <person name="Prigge M."/>
            <person name="Reiss B."/>
            <person name="Renner T."/>
            <person name="Rombauts S."/>
            <person name="Rushton P."/>
            <person name="Sanderfoot A."/>
            <person name="Schween G."/>
            <person name="Shiu S.-H."/>
            <person name="Stueber K."/>
            <person name="Theodoulou F.L."/>
            <person name="Tu H."/>
            <person name="Van de Peer Y."/>
            <person name="Verrier P.J."/>
            <person name="Waters E."/>
            <person name="Wood A."/>
            <person name="Yang L."/>
            <person name="Cove D."/>
            <person name="Cuming A."/>
            <person name="Hasebe M."/>
            <person name="Lucas S."/>
            <person name="Mishler D.B."/>
            <person name="Reski R."/>
            <person name="Grigoriev I."/>
            <person name="Quatrano R.S."/>
            <person name="Boore J.L."/>
        </authorList>
    </citation>
    <scope>NUCLEOTIDE SEQUENCE [LARGE SCALE GENOMIC DNA]</scope>
    <source>
        <strain evidence="3 4">cv. Gransden 2004</strain>
    </source>
</reference>
<feature type="compositionally biased region" description="Pro residues" evidence="1">
    <location>
        <begin position="1"/>
        <end position="10"/>
    </location>
</feature>
<dbReference type="InParanoid" id="A0A2K1KC72"/>
<dbReference type="EnsemblPlants" id="Pp3c7_19119V3.1">
    <property type="protein sequence ID" value="PAC:32925146.CDS.1"/>
    <property type="gene ID" value="Pp3c7_19119"/>
</dbReference>
<proteinExistence type="predicted"/>
<dbReference type="AlphaFoldDB" id="A0A2K1KC72"/>
<evidence type="ECO:0000313" key="2">
    <source>
        <dbReference type="EMBL" id="PNR51375.1"/>
    </source>
</evidence>
<dbReference type="EMBL" id="ABEU02000007">
    <property type="protein sequence ID" value="PNR51375.1"/>
    <property type="molecule type" value="Genomic_DNA"/>
</dbReference>
<evidence type="ECO:0000256" key="1">
    <source>
        <dbReference type="SAM" id="MobiDB-lite"/>
    </source>
</evidence>
<reference evidence="2 4" key="2">
    <citation type="journal article" date="2018" name="Plant J.">
        <title>The Physcomitrella patens chromosome-scale assembly reveals moss genome structure and evolution.</title>
        <authorList>
            <person name="Lang D."/>
            <person name="Ullrich K.K."/>
            <person name="Murat F."/>
            <person name="Fuchs J."/>
            <person name="Jenkins J."/>
            <person name="Haas F.B."/>
            <person name="Piednoel M."/>
            <person name="Gundlach H."/>
            <person name="Van Bel M."/>
            <person name="Meyberg R."/>
            <person name="Vives C."/>
            <person name="Morata J."/>
            <person name="Symeonidi A."/>
            <person name="Hiss M."/>
            <person name="Muchero W."/>
            <person name="Kamisugi Y."/>
            <person name="Saleh O."/>
            <person name="Blanc G."/>
            <person name="Decker E.L."/>
            <person name="van Gessel N."/>
            <person name="Grimwood J."/>
            <person name="Hayes R.D."/>
            <person name="Graham S.W."/>
            <person name="Gunter L.E."/>
            <person name="McDaniel S.F."/>
            <person name="Hoernstein S.N.W."/>
            <person name="Larsson A."/>
            <person name="Li F.W."/>
            <person name="Perroud P.F."/>
            <person name="Phillips J."/>
            <person name="Ranjan P."/>
            <person name="Rokshar D.S."/>
            <person name="Rothfels C.J."/>
            <person name="Schneider L."/>
            <person name="Shu S."/>
            <person name="Stevenson D.W."/>
            <person name="Thummler F."/>
            <person name="Tillich M."/>
            <person name="Villarreal Aguilar J.C."/>
            <person name="Widiez T."/>
            <person name="Wong G.K."/>
            <person name="Wymore A."/>
            <person name="Zhang Y."/>
            <person name="Zimmer A.D."/>
            <person name="Quatrano R.S."/>
            <person name="Mayer K.F.X."/>
            <person name="Goodstein D."/>
            <person name="Casacuberta J.M."/>
            <person name="Vandepoele K."/>
            <person name="Reski R."/>
            <person name="Cuming A.C."/>
            <person name="Tuskan G.A."/>
            <person name="Maumus F."/>
            <person name="Salse J."/>
            <person name="Schmutz J."/>
            <person name="Rensing S.A."/>
        </authorList>
    </citation>
    <scope>NUCLEOTIDE SEQUENCE [LARGE SCALE GENOMIC DNA]</scope>
    <source>
        <strain evidence="3 4">cv. Gransden 2004</strain>
    </source>
</reference>
<evidence type="ECO:0000313" key="4">
    <source>
        <dbReference type="Proteomes" id="UP000006727"/>
    </source>
</evidence>
<keyword evidence="4" id="KW-1185">Reference proteome</keyword>
<evidence type="ECO:0000313" key="3">
    <source>
        <dbReference type="EnsemblPlants" id="PAC:32925146.CDS.1"/>
    </source>
</evidence>
<reference evidence="3" key="3">
    <citation type="submission" date="2020-12" db="UniProtKB">
        <authorList>
            <consortium name="EnsemblPlants"/>
        </authorList>
    </citation>
    <scope>IDENTIFICATION</scope>
</reference>
<dbReference type="Proteomes" id="UP000006727">
    <property type="component" value="Chromosome 7"/>
</dbReference>
<accession>A0A2K1KC72</accession>
<name>A0A2K1KC72_PHYPA</name>